<dbReference type="AlphaFoldDB" id="A0A2U1JSH3"/>
<protein>
    <submittedName>
        <fullName evidence="2">Formyl-CoA transferase</fullName>
    </submittedName>
</protein>
<dbReference type="PANTHER" id="PTHR48207">
    <property type="entry name" value="SUCCINATE--HYDROXYMETHYLGLUTARATE COA-TRANSFERASE"/>
    <property type="match status" value="1"/>
</dbReference>
<dbReference type="InterPro" id="IPR050483">
    <property type="entry name" value="CoA-transferase_III_domain"/>
</dbReference>
<comment type="caution">
    <text evidence="2">The sequence shown here is derived from an EMBL/GenBank/DDBJ whole genome shotgun (WGS) entry which is preliminary data.</text>
</comment>
<dbReference type="InterPro" id="IPR003673">
    <property type="entry name" value="CoA-Trfase_fam_III"/>
</dbReference>
<sequence>MSLPLEGIKVLEVAQTLAGPFSGQMLSDFGAEVIKIEKFSGDESRHFTPPEWDGESTFYLANNRNKRSITVNLKSEEGIGIIKKIAKDCDVLIENFRTGTADRLGFGYEAIKEINPSIIYLSISGFGRTGPFKDKAGYDLMIQAYGGMMGLTGEEGRAPVKAGYSVVDLLTGTLGAMSVVTSLLHRKETGKGQYIDCSLLDGQVMMMNYLVPAFLGTGEYPKQMGSGHPSLVPYQALKAKDQYVIVACANDNLWVKFCNALGFDDLLAIEKYKVNKDRVAHKEELIAILNERFAKKMASDIIEALEANGVPCSPINTVEQVINSEQVIARETIKDIPHPFIKGLRAPVFPVKFSDIDITVRSHPPLLGEHTNEILEEYGYSEEEINKLAEKGAVGRFENH</sequence>
<keyword evidence="3" id="KW-1185">Reference proteome</keyword>
<dbReference type="PANTHER" id="PTHR48207:SF3">
    <property type="entry name" value="SUCCINATE--HYDROXYMETHYLGLUTARATE COA-TRANSFERASE"/>
    <property type="match status" value="1"/>
</dbReference>
<evidence type="ECO:0000313" key="2">
    <source>
        <dbReference type="EMBL" id="PWA08121.1"/>
    </source>
</evidence>
<name>A0A2U1JSH3_9BACI</name>
<dbReference type="GO" id="GO:0008410">
    <property type="term" value="F:CoA-transferase activity"/>
    <property type="evidence" value="ECO:0007669"/>
    <property type="project" value="TreeGrafter"/>
</dbReference>
<reference evidence="2 3" key="1">
    <citation type="submission" date="2018-04" db="EMBL/GenBank/DDBJ databases">
        <title>Camelliibacillus theae gen. nov., sp. nov., isolated from Pu'er tea.</title>
        <authorList>
            <person name="Niu L."/>
        </authorList>
    </citation>
    <scope>NUCLEOTIDE SEQUENCE [LARGE SCALE GENOMIC DNA]</scope>
    <source>
        <strain evidence="2 3">T8</strain>
    </source>
</reference>
<dbReference type="OrthoDB" id="9797653at2"/>
<dbReference type="EMBL" id="QCZG01000041">
    <property type="protein sequence ID" value="PWA08121.1"/>
    <property type="molecule type" value="Genomic_DNA"/>
</dbReference>
<dbReference type="Proteomes" id="UP000245998">
    <property type="component" value="Unassembled WGS sequence"/>
</dbReference>
<dbReference type="RefSeq" id="WP_116555802.1">
    <property type="nucleotide sequence ID" value="NZ_QCZG01000041.1"/>
</dbReference>
<dbReference type="SUPFAM" id="SSF89796">
    <property type="entry name" value="CoA-transferase family III (CaiB/BaiF)"/>
    <property type="match status" value="1"/>
</dbReference>
<dbReference type="Gene3D" id="3.40.50.10540">
    <property type="entry name" value="Crotonobetainyl-coa:carnitine coa-transferase, domain 1"/>
    <property type="match status" value="1"/>
</dbReference>
<organism evidence="2 3">
    <name type="scientific">Pueribacillus theae</name>
    <dbReference type="NCBI Taxonomy" id="2171751"/>
    <lineage>
        <taxon>Bacteria</taxon>
        <taxon>Bacillati</taxon>
        <taxon>Bacillota</taxon>
        <taxon>Bacilli</taxon>
        <taxon>Bacillales</taxon>
        <taxon>Bacillaceae</taxon>
        <taxon>Pueribacillus</taxon>
    </lineage>
</organism>
<dbReference type="InterPro" id="IPR023606">
    <property type="entry name" value="CoA-Trfase_III_dom_1_sf"/>
</dbReference>
<proteinExistence type="predicted"/>
<dbReference type="Pfam" id="PF02515">
    <property type="entry name" value="CoA_transf_3"/>
    <property type="match status" value="1"/>
</dbReference>
<keyword evidence="1 2" id="KW-0808">Transferase</keyword>
<evidence type="ECO:0000313" key="3">
    <source>
        <dbReference type="Proteomes" id="UP000245998"/>
    </source>
</evidence>
<accession>A0A2U1JSH3</accession>
<evidence type="ECO:0000256" key="1">
    <source>
        <dbReference type="ARBA" id="ARBA00022679"/>
    </source>
</evidence>
<dbReference type="InterPro" id="IPR044855">
    <property type="entry name" value="CoA-Trfase_III_dom3_sf"/>
</dbReference>
<gene>
    <name evidence="2" type="ORF">DCC39_15455</name>
</gene>
<dbReference type="Gene3D" id="3.30.1540.10">
    <property type="entry name" value="formyl-coa transferase, domain 3"/>
    <property type="match status" value="1"/>
</dbReference>